<evidence type="ECO:0000313" key="3">
    <source>
        <dbReference type="EnsemblMetazoa" id="ASIC013874-PA"/>
    </source>
</evidence>
<organism evidence="2">
    <name type="scientific">Anopheles sinensis</name>
    <name type="common">Mosquito</name>
    <dbReference type="NCBI Taxonomy" id="74873"/>
    <lineage>
        <taxon>Eukaryota</taxon>
        <taxon>Metazoa</taxon>
        <taxon>Ecdysozoa</taxon>
        <taxon>Arthropoda</taxon>
        <taxon>Hexapoda</taxon>
        <taxon>Insecta</taxon>
        <taxon>Pterygota</taxon>
        <taxon>Neoptera</taxon>
        <taxon>Endopterygota</taxon>
        <taxon>Diptera</taxon>
        <taxon>Nematocera</taxon>
        <taxon>Culicoidea</taxon>
        <taxon>Culicidae</taxon>
        <taxon>Anophelinae</taxon>
        <taxon>Anopheles</taxon>
    </lineage>
</organism>
<evidence type="ECO:0000313" key="2">
    <source>
        <dbReference type="EMBL" id="KFB45871.1"/>
    </source>
</evidence>
<accession>A0A084W6M7</accession>
<dbReference type="AlphaFoldDB" id="A0A084W6M7"/>
<keyword evidence="4" id="KW-1185">Reference proteome</keyword>
<dbReference type="EnsemblMetazoa" id="ASIC013874-RA">
    <property type="protein sequence ID" value="ASIC013874-PA"/>
    <property type="gene ID" value="ASIC013874"/>
</dbReference>
<sequence length="84" mass="9190">MRWDNEVELGSVSCGGGVHCPSTDFLGERAVASERDNRNPPGSFGGKEREWKISNTSKHLPAAAAANAREGRHMWAGFDKMRFG</sequence>
<evidence type="ECO:0000313" key="4">
    <source>
        <dbReference type="Proteomes" id="UP000030765"/>
    </source>
</evidence>
<dbReference type="EMBL" id="ATLV01020879">
    <property type="status" value="NOT_ANNOTATED_CDS"/>
    <property type="molecule type" value="Genomic_DNA"/>
</dbReference>
<feature type="region of interest" description="Disordered" evidence="1">
    <location>
        <begin position="30"/>
        <end position="50"/>
    </location>
</feature>
<proteinExistence type="predicted"/>
<dbReference type="EMBL" id="KE525309">
    <property type="protein sequence ID" value="KFB45871.1"/>
    <property type="molecule type" value="Genomic_DNA"/>
</dbReference>
<name>A0A084W6M7_ANOSI</name>
<protein>
    <submittedName>
        <fullName evidence="2 3">Uncharacterized protein</fullName>
    </submittedName>
</protein>
<reference evidence="3" key="2">
    <citation type="submission" date="2020-05" db="UniProtKB">
        <authorList>
            <consortium name="EnsemblMetazoa"/>
        </authorList>
    </citation>
    <scope>IDENTIFICATION</scope>
</reference>
<reference evidence="2 4" key="1">
    <citation type="journal article" date="2014" name="BMC Genomics">
        <title>Genome sequence of Anopheles sinensis provides insight into genetics basis of mosquito competence for malaria parasites.</title>
        <authorList>
            <person name="Zhou D."/>
            <person name="Zhang D."/>
            <person name="Ding G."/>
            <person name="Shi L."/>
            <person name="Hou Q."/>
            <person name="Ye Y."/>
            <person name="Xu Y."/>
            <person name="Zhou H."/>
            <person name="Xiong C."/>
            <person name="Li S."/>
            <person name="Yu J."/>
            <person name="Hong S."/>
            <person name="Yu X."/>
            <person name="Zou P."/>
            <person name="Chen C."/>
            <person name="Chang X."/>
            <person name="Wang W."/>
            <person name="Lv Y."/>
            <person name="Sun Y."/>
            <person name="Ma L."/>
            <person name="Shen B."/>
            <person name="Zhu C."/>
        </authorList>
    </citation>
    <scope>NUCLEOTIDE SEQUENCE [LARGE SCALE GENOMIC DNA]</scope>
</reference>
<dbReference type="Proteomes" id="UP000030765">
    <property type="component" value="Unassembled WGS sequence"/>
</dbReference>
<gene>
    <name evidence="2" type="ORF">ZHAS_00013874</name>
</gene>
<dbReference type="VEuPathDB" id="VectorBase:ASIC013874"/>
<evidence type="ECO:0000256" key="1">
    <source>
        <dbReference type="SAM" id="MobiDB-lite"/>
    </source>
</evidence>